<keyword evidence="1" id="KW-0238">DNA-binding</keyword>
<dbReference type="InterPro" id="IPR036910">
    <property type="entry name" value="HMG_box_dom_sf"/>
</dbReference>
<keyword evidence="1" id="KW-0539">Nucleus</keyword>
<dbReference type="AlphaFoldDB" id="A0A0X3QHB5"/>
<accession>A0A0X3QHB5</accession>
<dbReference type="Gene3D" id="1.10.30.10">
    <property type="entry name" value="High mobility group box domain"/>
    <property type="match status" value="1"/>
</dbReference>
<dbReference type="GO" id="GO:0003677">
    <property type="term" value="F:DNA binding"/>
    <property type="evidence" value="ECO:0007669"/>
    <property type="project" value="UniProtKB-UniRule"/>
</dbReference>
<dbReference type="SUPFAM" id="SSF47095">
    <property type="entry name" value="HMG-box"/>
    <property type="match status" value="1"/>
</dbReference>
<feature type="DNA-binding region" description="HMG box" evidence="1">
    <location>
        <begin position="106"/>
        <end position="173"/>
    </location>
</feature>
<dbReference type="EMBL" id="GEEE01004089">
    <property type="protein sequence ID" value="JAP59136.1"/>
    <property type="molecule type" value="Transcribed_RNA"/>
</dbReference>
<evidence type="ECO:0000313" key="3">
    <source>
        <dbReference type="EMBL" id="JAP59136.1"/>
    </source>
</evidence>
<evidence type="ECO:0000259" key="2">
    <source>
        <dbReference type="PROSITE" id="PS50118"/>
    </source>
</evidence>
<sequence>MLGFRQFLRLKPTLLTLASDLATGVSHTHRFPAYVKLHFHEVKAGNPDLKAPDVLKKLSQMYKAIPAAELEKLNLEIVADHNPKSESEKLEQRKKILFARKHGLPKSPPITAYQVYIMEQLSGNKGTPINAMALKFVETSKAWNLLSQQSKEKYIVQAMENKLTFLRALKQWAEEKEIQFSKRISVLSNRLFAKHQRIEAKRLKESKAAPRT</sequence>
<reference evidence="3" key="1">
    <citation type="submission" date="2016-01" db="EMBL/GenBank/DDBJ databases">
        <title>Reference transcriptome for the parasite Schistocephalus solidus: insights into the molecular evolution of parasitism.</title>
        <authorList>
            <person name="Hebert F.O."/>
            <person name="Grambauer S."/>
            <person name="Barber I."/>
            <person name="Landry C.R."/>
            <person name="Aubin-Horth N."/>
        </authorList>
    </citation>
    <scope>NUCLEOTIDE SEQUENCE</scope>
</reference>
<dbReference type="InterPro" id="IPR009071">
    <property type="entry name" value="HMG_box_dom"/>
</dbReference>
<feature type="domain" description="HMG box" evidence="2">
    <location>
        <begin position="106"/>
        <end position="173"/>
    </location>
</feature>
<protein>
    <submittedName>
        <fullName evidence="3">Transcription factor A</fullName>
    </submittedName>
</protein>
<gene>
    <name evidence="3" type="primary">TFAM</name>
    <name evidence="3" type="ORF">TR168028</name>
</gene>
<proteinExistence type="predicted"/>
<name>A0A0X3QHB5_SCHSO</name>
<dbReference type="GO" id="GO:0005634">
    <property type="term" value="C:nucleus"/>
    <property type="evidence" value="ECO:0007669"/>
    <property type="project" value="UniProtKB-UniRule"/>
</dbReference>
<organism evidence="3">
    <name type="scientific">Schistocephalus solidus</name>
    <name type="common">Tapeworm</name>
    <dbReference type="NCBI Taxonomy" id="70667"/>
    <lineage>
        <taxon>Eukaryota</taxon>
        <taxon>Metazoa</taxon>
        <taxon>Spiralia</taxon>
        <taxon>Lophotrochozoa</taxon>
        <taxon>Platyhelminthes</taxon>
        <taxon>Cestoda</taxon>
        <taxon>Eucestoda</taxon>
        <taxon>Diphyllobothriidea</taxon>
        <taxon>Diphyllobothriidae</taxon>
        <taxon>Schistocephalus</taxon>
    </lineage>
</organism>
<dbReference type="PROSITE" id="PS50118">
    <property type="entry name" value="HMG_BOX_2"/>
    <property type="match status" value="1"/>
</dbReference>
<evidence type="ECO:0000256" key="1">
    <source>
        <dbReference type="PROSITE-ProRule" id="PRU00267"/>
    </source>
</evidence>